<dbReference type="InterPro" id="IPR005198">
    <property type="entry name" value="Glyco_hydro_76"/>
</dbReference>
<proteinExistence type="predicted"/>
<dbReference type="RefSeq" id="WP_344780634.1">
    <property type="nucleotide sequence ID" value="NZ_BAAAZW010000002.1"/>
</dbReference>
<dbReference type="SUPFAM" id="SSF48208">
    <property type="entry name" value="Six-hairpin glycosidases"/>
    <property type="match status" value="1"/>
</dbReference>
<keyword evidence="2" id="KW-1185">Reference proteome</keyword>
<sequence length="399" mass="42651">MTGAVESSPQPPASPDAALQRAAAAVDALAERHLRRLGHVVPGTRIGVSSWPPVGRFGSAARLKASWNYWWQAHLVDVLVDAAVLGDPRAAREATALVRGIRIRNIGRWTNEYYDDMAWLALALERADRHLPRSRHRGGLRTFTRVLSDAWTPDLGGGIPWRTTDHFFNVPANGPAGIFLARRGHVERAVQTADWIDRTLLLPSGLIADGFWVESDGGRRDVDTVYAYCQGVTLGLLLECYRLTRAPRHLERLTRLLGAVEERCAVDGVLTGHGGGDGGLFSGILARYLALIATDLPRGTPGADGLRARAGALVRTSADSAWAHRAQHDGLPVFGPDWSTQATVPGADGAGAAFVGGAVRSSSTPERDLSVQIAGAMLMTAAASVTLRSPEHTGSVTPE</sequence>
<dbReference type="Pfam" id="PF03663">
    <property type="entry name" value="Glyco_hydro_76"/>
    <property type="match status" value="1"/>
</dbReference>
<comment type="caution">
    <text evidence="1">The sequence shown here is derived from an EMBL/GenBank/DDBJ whole genome shotgun (WGS) entry which is preliminary data.</text>
</comment>
<accession>A0ABP7NRJ1</accession>
<gene>
    <name evidence="1" type="ORF">GCM10022231_06820</name>
</gene>
<dbReference type="PANTHER" id="PTHR47791">
    <property type="entry name" value="MEIOTICALLY UP-REGULATED GENE 191 PROTEIN"/>
    <property type="match status" value="1"/>
</dbReference>
<organism evidence="1 2">
    <name type="scientific">Gordonia caeni</name>
    <dbReference type="NCBI Taxonomy" id="1007097"/>
    <lineage>
        <taxon>Bacteria</taxon>
        <taxon>Bacillati</taxon>
        <taxon>Actinomycetota</taxon>
        <taxon>Actinomycetes</taxon>
        <taxon>Mycobacteriales</taxon>
        <taxon>Gordoniaceae</taxon>
        <taxon>Gordonia</taxon>
    </lineage>
</organism>
<keyword evidence="1" id="KW-0378">Hydrolase</keyword>
<dbReference type="GO" id="GO:0016787">
    <property type="term" value="F:hydrolase activity"/>
    <property type="evidence" value="ECO:0007669"/>
    <property type="project" value="UniProtKB-KW"/>
</dbReference>
<protein>
    <submittedName>
        <fullName evidence="1">Glycosyl hydrolase</fullName>
    </submittedName>
</protein>
<dbReference type="InterPro" id="IPR053169">
    <property type="entry name" value="MUG_Protein"/>
</dbReference>
<dbReference type="Proteomes" id="UP001418444">
    <property type="component" value="Unassembled WGS sequence"/>
</dbReference>
<dbReference type="EMBL" id="BAAAZW010000002">
    <property type="protein sequence ID" value="GAA3951649.1"/>
    <property type="molecule type" value="Genomic_DNA"/>
</dbReference>
<evidence type="ECO:0000313" key="1">
    <source>
        <dbReference type="EMBL" id="GAA3951649.1"/>
    </source>
</evidence>
<dbReference type="InterPro" id="IPR008928">
    <property type="entry name" value="6-hairpin_glycosidase_sf"/>
</dbReference>
<dbReference type="Gene3D" id="1.50.10.20">
    <property type="match status" value="1"/>
</dbReference>
<evidence type="ECO:0000313" key="2">
    <source>
        <dbReference type="Proteomes" id="UP001418444"/>
    </source>
</evidence>
<dbReference type="PANTHER" id="PTHR47791:SF3">
    <property type="entry name" value="MEIOTICALLY UP-REGULATED GENE 191 PROTEIN"/>
    <property type="match status" value="1"/>
</dbReference>
<dbReference type="PIRSF" id="PIRSF021505">
    <property type="entry name" value="O_gly_hdrol"/>
    <property type="match status" value="1"/>
</dbReference>
<reference evidence="2" key="1">
    <citation type="journal article" date="2019" name="Int. J. Syst. Evol. Microbiol.">
        <title>The Global Catalogue of Microorganisms (GCM) 10K type strain sequencing project: providing services to taxonomists for standard genome sequencing and annotation.</title>
        <authorList>
            <consortium name="The Broad Institute Genomics Platform"/>
            <consortium name="The Broad Institute Genome Sequencing Center for Infectious Disease"/>
            <person name="Wu L."/>
            <person name="Ma J."/>
        </authorList>
    </citation>
    <scope>NUCLEOTIDE SEQUENCE [LARGE SCALE GENOMIC DNA]</scope>
    <source>
        <strain evidence="2">JCM 16923</strain>
    </source>
</reference>
<dbReference type="InterPro" id="IPR014512">
    <property type="entry name" value="O_gly_hydro"/>
</dbReference>
<name>A0ABP7NRJ1_9ACTN</name>